<evidence type="ECO:0000256" key="8">
    <source>
        <dbReference type="ARBA" id="ARBA00022771"/>
    </source>
</evidence>
<reference evidence="19" key="1">
    <citation type="submission" date="2022-07" db="EMBL/GenBank/DDBJ databases">
        <title>Phylogenomic reconstructions and comparative analyses of Kickxellomycotina fungi.</title>
        <authorList>
            <person name="Reynolds N.K."/>
            <person name="Stajich J.E."/>
            <person name="Barry K."/>
            <person name="Grigoriev I.V."/>
            <person name="Crous P."/>
            <person name="Smith M.E."/>
        </authorList>
    </citation>
    <scope>NUCLEOTIDE SEQUENCE</scope>
    <source>
        <strain evidence="19">RSA 567</strain>
    </source>
</reference>
<organism evidence="19 20">
    <name type="scientific">Dimargaris verticillata</name>
    <dbReference type="NCBI Taxonomy" id="2761393"/>
    <lineage>
        <taxon>Eukaryota</taxon>
        <taxon>Fungi</taxon>
        <taxon>Fungi incertae sedis</taxon>
        <taxon>Zoopagomycota</taxon>
        <taxon>Kickxellomycotina</taxon>
        <taxon>Dimargaritomycetes</taxon>
        <taxon>Dimargaritales</taxon>
        <taxon>Dimargaritaceae</taxon>
        <taxon>Dimargaris</taxon>
    </lineage>
</organism>
<dbReference type="FunFam" id="2.20.28.10:FF:000002">
    <property type="entry name" value="DNA helicase"/>
    <property type="match status" value="1"/>
</dbReference>
<comment type="subcellular location">
    <subcellularLocation>
        <location evidence="1">Nucleus</location>
    </subcellularLocation>
</comment>
<dbReference type="GO" id="GO:0005656">
    <property type="term" value="C:nuclear pre-replicative complex"/>
    <property type="evidence" value="ECO:0007669"/>
    <property type="project" value="UniProtKB-ARBA"/>
</dbReference>
<dbReference type="Pfam" id="PF00493">
    <property type="entry name" value="MCM"/>
    <property type="match status" value="1"/>
</dbReference>
<comment type="caution">
    <text evidence="19">The sequence shown here is derived from an EMBL/GenBank/DDBJ whole genome shotgun (WGS) entry which is preliminary data.</text>
</comment>
<dbReference type="GO" id="GO:1902975">
    <property type="term" value="P:mitotic DNA replication initiation"/>
    <property type="evidence" value="ECO:0007669"/>
    <property type="project" value="TreeGrafter"/>
</dbReference>
<evidence type="ECO:0000256" key="7">
    <source>
        <dbReference type="ARBA" id="ARBA00022741"/>
    </source>
</evidence>
<feature type="region of interest" description="Disordered" evidence="17">
    <location>
        <begin position="131"/>
        <end position="158"/>
    </location>
</feature>
<keyword evidence="7" id="KW-0547">Nucleotide-binding</keyword>
<dbReference type="InterPro" id="IPR001208">
    <property type="entry name" value="MCM_dom"/>
</dbReference>
<feature type="compositionally biased region" description="Low complexity" evidence="17">
    <location>
        <begin position="21"/>
        <end position="32"/>
    </location>
</feature>
<dbReference type="AlphaFoldDB" id="A0A9W8B924"/>
<dbReference type="Pfam" id="PF23669">
    <property type="entry name" value="WHD_MCM2"/>
    <property type="match status" value="1"/>
</dbReference>
<keyword evidence="6" id="KW-0479">Metal-binding</keyword>
<dbReference type="EMBL" id="JANBQB010000105">
    <property type="protein sequence ID" value="KAJ1981975.1"/>
    <property type="molecule type" value="Genomic_DNA"/>
</dbReference>
<evidence type="ECO:0000256" key="6">
    <source>
        <dbReference type="ARBA" id="ARBA00022723"/>
    </source>
</evidence>
<keyword evidence="14" id="KW-0539">Nucleus</keyword>
<evidence type="ECO:0000256" key="13">
    <source>
        <dbReference type="ARBA" id="ARBA00023125"/>
    </source>
</evidence>
<keyword evidence="5" id="KW-0235">DNA replication</keyword>
<keyword evidence="10 19" id="KW-0347">Helicase</keyword>
<dbReference type="Proteomes" id="UP001151582">
    <property type="component" value="Unassembled WGS sequence"/>
</dbReference>
<dbReference type="Gene3D" id="3.40.50.300">
    <property type="entry name" value="P-loop containing nucleotide triphosphate hydrolases"/>
    <property type="match status" value="1"/>
</dbReference>
<keyword evidence="11" id="KW-0862">Zinc</keyword>
<evidence type="ECO:0000256" key="16">
    <source>
        <dbReference type="ARBA" id="ARBA00074927"/>
    </source>
</evidence>
<keyword evidence="15" id="KW-0131">Cell cycle</keyword>
<dbReference type="GO" id="GO:0016787">
    <property type="term" value="F:hydrolase activity"/>
    <property type="evidence" value="ECO:0007669"/>
    <property type="project" value="UniProtKB-KW"/>
</dbReference>
<dbReference type="GO" id="GO:0000727">
    <property type="term" value="P:double-strand break repair via break-induced replication"/>
    <property type="evidence" value="ECO:0007669"/>
    <property type="project" value="TreeGrafter"/>
</dbReference>
<dbReference type="Pfam" id="PF14551">
    <property type="entry name" value="MCM_N"/>
    <property type="match status" value="1"/>
</dbReference>
<dbReference type="PANTHER" id="PTHR11630:SF44">
    <property type="entry name" value="DNA REPLICATION LICENSING FACTOR MCM2"/>
    <property type="match status" value="1"/>
</dbReference>
<dbReference type="Gene3D" id="2.20.28.10">
    <property type="match status" value="1"/>
</dbReference>
<evidence type="ECO:0000256" key="12">
    <source>
        <dbReference type="ARBA" id="ARBA00022840"/>
    </source>
</evidence>
<dbReference type="InterPro" id="IPR018525">
    <property type="entry name" value="MCM_CS"/>
</dbReference>
<dbReference type="GO" id="GO:0005524">
    <property type="term" value="F:ATP binding"/>
    <property type="evidence" value="ECO:0007669"/>
    <property type="project" value="UniProtKB-KW"/>
</dbReference>
<evidence type="ECO:0000256" key="1">
    <source>
        <dbReference type="ARBA" id="ARBA00004123"/>
    </source>
</evidence>
<dbReference type="GO" id="GO:0031261">
    <property type="term" value="C:DNA replication preinitiation complex"/>
    <property type="evidence" value="ECO:0007669"/>
    <property type="project" value="UniProtKB-ARBA"/>
</dbReference>
<dbReference type="InterPro" id="IPR031327">
    <property type="entry name" value="MCM"/>
</dbReference>
<dbReference type="GO" id="GO:0006279">
    <property type="term" value="P:premeiotic DNA replication"/>
    <property type="evidence" value="ECO:0007669"/>
    <property type="project" value="UniProtKB-ARBA"/>
</dbReference>
<feature type="compositionally biased region" description="Acidic residues" evidence="17">
    <location>
        <begin position="59"/>
        <end position="68"/>
    </location>
</feature>
<evidence type="ECO:0000313" key="20">
    <source>
        <dbReference type="Proteomes" id="UP001151582"/>
    </source>
</evidence>
<dbReference type="InterPro" id="IPR027417">
    <property type="entry name" value="P-loop_NTPase"/>
</dbReference>
<dbReference type="EC" id="3.6.4.12" evidence="3"/>
<evidence type="ECO:0000256" key="4">
    <source>
        <dbReference type="ARBA" id="ARBA00018925"/>
    </source>
</evidence>
<evidence type="ECO:0000259" key="18">
    <source>
        <dbReference type="PROSITE" id="PS50051"/>
    </source>
</evidence>
<dbReference type="PROSITE" id="PS00847">
    <property type="entry name" value="MCM_1"/>
    <property type="match status" value="1"/>
</dbReference>
<sequence length="940" mass="106172">MDRKRQRDEEPEDSQAPPAPGSGLFPSSPPGFYSDDLNDLADEVNVLEGDDTAGDIMLLDDEDDDNGEDLFGSDMENDYRENTRLDNYDPNDLDDRTEYSALDVAERAAVEAKLNRRDLEEHRINRVPGAFLDDLDSEDPDTGMSQANSSQRRRRHRQRHAMEAHEMTMLMPEEEEREITLDDLKDMKGRSIVEFIAMPGPRATIQREFRHFLLSYVDDKGASVYGERIRYLGEVNAESLEVSYAHLADSKPVLAYFLANSPAEMLRLMDTVAFEVVLTMFPDYDRIHPEIHVRVAELPSISSLRDLRQNQLNCLVRVYGVVSRRTGVFPQLKYVKYDCVKCGVVLGPFYQDAQNEIKIGSCYNCQSRGPFAVNSQQTVYRNYQKLTLQESPGTVPAGRLPRSREIILLWDLIDMAKPGEEIEVTGIYRNNFDASLNTKNGFPVFATVIEANHISKKEDEFAAFRLTEDDQQMIRDLAKDERIGKRIVKSIAPSIYGHDNIKLGLALSMFGGVPKDVRGKLRLRGDINVLMLGDPGTAKSQLLKYVEKTAHRAVFTTGQGASAVGLTASVRKDPITREWTLEGGALVLADKGVCLIDEFDKMNDADRTSIHEAMEQQSISISKAGIVTSLQARCAVIAAANPIRGKYNPTIPFSQNVELTEPILSRFDVLCVVRDTVDPVRDELLAKFVVQSHIRSHPEYLLELRAQAQAQAEASAADGEAPLASQIADLTATLASISTAVDRVDTDIIPQDTLRKYIMFAKERVSPKLYQMDQDKVAKLYSELRRESLTHGSIPITVRHIESMVRMSEAHARMHLRDYVRADDIDVAIRVMLESFIGAQKLSVMKGLRRAFAKYVNYARDNDELLYYLLCKMIKEKLTFYQYKHQGTMPKELHITLEEFEAQARDLNITDPRPFYETSLFASNGFMVDEAKQVLVKQFS</sequence>
<keyword evidence="12" id="KW-0067">ATP-binding</keyword>
<dbReference type="PRINTS" id="PR01658">
    <property type="entry name" value="MCMPROTEIN2"/>
</dbReference>
<evidence type="ECO:0000256" key="11">
    <source>
        <dbReference type="ARBA" id="ARBA00022833"/>
    </source>
</evidence>
<dbReference type="GO" id="GO:0003697">
    <property type="term" value="F:single-stranded DNA binding"/>
    <property type="evidence" value="ECO:0007669"/>
    <property type="project" value="TreeGrafter"/>
</dbReference>
<evidence type="ECO:0000313" key="19">
    <source>
        <dbReference type="EMBL" id="KAJ1981975.1"/>
    </source>
</evidence>
<dbReference type="GO" id="GO:0043138">
    <property type="term" value="F:3'-5' DNA helicase activity"/>
    <property type="evidence" value="ECO:0007669"/>
    <property type="project" value="TreeGrafter"/>
</dbReference>
<dbReference type="PANTHER" id="PTHR11630">
    <property type="entry name" value="DNA REPLICATION LICENSING FACTOR MCM FAMILY MEMBER"/>
    <property type="match status" value="1"/>
</dbReference>
<evidence type="ECO:0000256" key="17">
    <source>
        <dbReference type="SAM" id="MobiDB-lite"/>
    </source>
</evidence>
<keyword evidence="8" id="KW-0863">Zinc-finger</keyword>
<gene>
    <name evidence="19" type="primary">MCM2</name>
    <name evidence="19" type="ORF">H4R34_001872</name>
</gene>
<dbReference type="GO" id="GO:0043596">
    <property type="term" value="C:nuclear replication fork"/>
    <property type="evidence" value="ECO:0007669"/>
    <property type="project" value="UniProtKB-ARBA"/>
</dbReference>
<dbReference type="PROSITE" id="PS50051">
    <property type="entry name" value="MCM_2"/>
    <property type="match status" value="1"/>
</dbReference>
<comment type="similarity">
    <text evidence="2">Belongs to the MCM family.</text>
</comment>
<dbReference type="SUPFAM" id="SSF50249">
    <property type="entry name" value="Nucleic acid-binding proteins"/>
    <property type="match status" value="1"/>
</dbReference>
<evidence type="ECO:0000256" key="10">
    <source>
        <dbReference type="ARBA" id="ARBA00022806"/>
    </source>
</evidence>
<evidence type="ECO:0000256" key="14">
    <source>
        <dbReference type="ARBA" id="ARBA00023242"/>
    </source>
</evidence>
<evidence type="ECO:0000256" key="3">
    <source>
        <dbReference type="ARBA" id="ARBA00012551"/>
    </source>
</evidence>
<protein>
    <recommendedName>
        <fullName evidence="4">DNA replication licensing factor MCM2</fullName>
        <ecNumber evidence="3">3.6.4.12</ecNumber>
    </recommendedName>
    <alternativeName>
        <fullName evidence="16">DNA replication licensing factor mcm2</fullName>
    </alternativeName>
</protein>
<dbReference type="InterPro" id="IPR033762">
    <property type="entry name" value="MCM_OB"/>
</dbReference>
<evidence type="ECO:0000256" key="2">
    <source>
        <dbReference type="ARBA" id="ARBA00008010"/>
    </source>
</evidence>
<accession>A0A9W8B924</accession>
<dbReference type="Gene3D" id="3.30.1640.10">
    <property type="entry name" value="mini-chromosome maintenance (MCM) complex, chain A, domain 1"/>
    <property type="match status" value="1"/>
</dbReference>
<dbReference type="InterPro" id="IPR041562">
    <property type="entry name" value="MCM_lid"/>
</dbReference>
<feature type="domain" description="MCM C-terminal AAA(+) ATPase" evidence="18">
    <location>
        <begin position="483"/>
        <end position="689"/>
    </location>
</feature>
<dbReference type="PRINTS" id="PR01657">
    <property type="entry name" value="MCMFAMILY"/>
</dbReference>
<evidence type="ECO:0000256" key="9">
    <source>
        <dbReference type="ARBA" id="ARBA00022801"/>
    </source>
</evidence>
<dbReference type="InterPro" id="IPR027925">
    <property type="entry name" value="MCM_N"/>
</dbReference>
<feature type="region of interest" description="Disordered" evidence="17">
    <location>
        <begin position="1"/>
        <end position="37"/>
    </location>
</feature>
<keyword evidence="13" id="KW-0238">DNA-binding</keyword>
<proteinExistence type="inferred from homology"/>
<dbReference type="GO" id="GO:0008270">
    <property type="term" value="F:zinc ion binding"/>
    <property type="evidence" value="ECO:0007669"/>
    <property type="project" value="UniProtKB-KW"/>
</dbReference>
<dbReference type="Gene3D" id="2.40.50.140">
    <property type="entry name" value="Nucleic acid-binding proteins"/>
    <property type="match status" value="1"/>
</dbReference>
<keyword evidence="9 19" id="KW-0378">Hydrolase</keyword>
<dbReference type="InterPro" id="IPR008045">
    <property type="entry name" value="MCM2"/>
</dbReference>
<keyword evidence="20" id="KW-1185">Reference proteome</keyword>
<dbReference type="InterPro" id="IPR012340">
    <property type="entry name" value="NA-bd_OB-fold"/>
</dbReference>
<dbReference type="GO" id="GO:0042555">
    <property type="term" value="C:MCM complex"/>
    <property type="evidence" value="ECO:0007669"/>
    <property type="project" value="InterPro"/>
</dbReference>
<dbReference type="GO" id="GO:0017116">
    <property type="term" value="F:single-stranded DNA helicase activity"/>
    <property type="evidence" value="ECO:0007669"/>
    <property type="project" value="TreeGrafter"/>
</dbReference>
<dbReference type="InterPro" id="IPR059098">
    <property type="entry name" value="WHD_MCM2"/>
</dbReference>
<dbReference type="OrthoDB" id="844at2759"/>
<feature type="region of interest" description="Disordered" evidence="17">
    <location>
        <begin position="59"/>
        <end position="92"/>
    </location>
</feature>
<dbReference type="SUPFAM" id="SSF52540">
    <property type="entry name" value="P-loop containing nucleoside triphosphate hydrolases"/>
    <property type="match status" value="1"/>
</dbReference>
<dbReference type="SMART" id="SM00350">
    <property type="entry name" value="MCM"/>
    <property type="match status" value="1"/>
</dbReference>
<evidence type="ECO:0000256" key="15">
    <source>
        <dbReference type="ARBA" id="ARBA00023306"/>
    </source>
</evidence>
<evidence type="ECO:0000256" key="5">
    <source>
        <dbReference type="ARBA" id="ARBA00022705"/>
    </source>
</evidence>
<dbReference type="Pfam" id="PF17207">
    <property type="entry name" value="MCM_OB"/>
    <property type="match status" value="1"/>
</dbReference>
<feature type="compositionally biased region" description="Basic and acidic residues" evidence="17">
    <location>
        <begin position="77"/>
        <end position="92"/>
    </location>
</feature>
<dbReference type="Pfam" id="PF12619">
    <property type="entry name" value="MCM2_N"/>
    <property type="match status" value="1"/>
</dbReference>
<name>A0A9W8B924_9FUNG</name>
<dbReference type="Pfam" id="PF17855">
    <property type="entry name" value="MCM_lid"/>
    <property type="match status" value="1"/>
</dbReference>
<dbReference type="CDD" id="cd17753">
    <property type="entry name" value="MCM2"/>
    <property type="match status" value="1"/>
</dbReference>